<evidence type="ECO:0000313" key="2">
    <source>
        <dbReference type="Ensembl" id="ENSMMDP00005046563.1"/>
    </source>
</evidence>
<dbReference type="Pfam" id="PF15015">
    <property type="entry name" value="NYD-SP12_N"/>
    <property type="match status" value="1"/>
</dbReference>
<accession>A0A668A5W4</accession>
<reference evidence="2" key="3">
    <citation type="submission" date="2025-09" db="UniProtKB">
        <authorList>
            <consortium name="Ensembl"/>
        </authorList>
    </citation>
    <scope>IDENTIFICATION</scope>
</reference>
<feature type="compositionally biased region" description="Basic residues" evidence="1">
    <location>
        <begin position="40"/>
        <end position="54"/>
    </location>
</feature>
<dbReference type="AlphaFoldDB" id="A0A668A5W4"/>
<dbReference type="GO" id="GO:0005794">
    <property type="term" value="C:Golgi apparatus"/>
    <property type="evidence" value="ECO:0007669"/>
    <property type="project" value="InterPro"/>
</dbReference>
<dbReference type="Ensembl" id="ENSMMDT00005047484.1">
    <property type="protein sequence ID" value="ENSMMDP00005046563.1"/>
    <property type="gene ID" value="ENSMMDG00005021273.1"/>
</dbReference>
<keyword evidence="3" id="KW-1185">Reference proteome</keyword>
<reference evidence="2" key="2">
    <citation type="submission" date="2025-08" db="UniProtKB">
        <authorList>
            <consortium name="Ensembl"/>
        </authorList>
    </citation>
    <scope>IDENTIFICATION</scope>
</reference>
<dbReference type="GeneTree" id="ENSGT00390000015332"/>
<gene>
    <name evidence="2" type="primary">SPATA16</name>
</gene>
<reference evidence="2" key="1">
    <citation type="submission" date="2019-06" db="EMBL/GenBank/DDBJ databases">
        <authorList>
            <consortium name="Wellcome Sanger Institute Data Sharing"/>
        </authorList>
    </citation>
    <scope>NUCLEOTIDE SEQUENCE [LARGE SCALE GENOMIC DNA]</scope>
</reference>
<sequence length="500" mass="55540">MAPSDAAAGSSNQSRRRRYSKKITDQTPDICQASADTPTKRRGGERRGKRKGKSSTRGSGDGRREVGVREESPGSRLKEVEDKLAFDEEMLPAFSKSSPSSSSSPCSCLPPSFSFSFSSSDSSLSDLLGCQAAEIGRRRCEPNLGFLPQIDKWLFVSLREADFYYGKKKYTVAASRLNSALQLCSKGCVLDEALSGDVEDIDRVLSYIQARLAVCYLKMKRPEVALSHAHRSEDSHTHTHTHGCYNNGLSFKIWKQCHFGKKASVSVLTADWLYCLAGGTERHISTQLKLYWQAMLEEALTAEEQVSVMFTPHSGDPTAEDVSRAEDAFRKQHPAFTAFIYTEPTGGHILPPTTDWLSAAPPQLYLLTLGFRRAEAGRFLQNLHARAWPSLTGRRWEDEAVNCKLCDVYKNRILPVLDLMQATRIDVSVCVGSGLIERLQYSSLLAKAGLHREYGAVLQRCQARLATAPYLQEGGAQRADKMGYVLTWLACSRFLCLLKL</sequence>
<evidence type="ECO:0000256" key="1">
    <source>
        <dbReference type="SAM" id="MobiDB-lite"/>
    </source>
</evidence>
<dbReference type="PANTHER" id="PTHR47228:SF1">
    <property type="entry name" value="SPERMATOGENESIS-ASSOCIATED PROTEIN 16"/>
    <property type="match status" value="1"/>
</dbReference>
<dbReference type="Proteomes" id="UP000472263">
    <property type="component" value="Chromosome 4"/>
</dbReference>
<evidence type="ECO:0000313" key="3">
    <source>
        <dbReference type="Proteomes" id="UP000472263"/>
    </source>
</evidence>
<protein>
    <submittedName>
        <fullName evidence="2">Spermatosis associated 16</fullName>
    </submittedName>
</protein>
<feature type="compositionally biased region" description="Basic and acidic residues" evidence="1">
    <location>
        <begin position="60"/>
        <end position="78"/>
    </location>
</feature>
<dbReference type="InterPro" id="IPR029161">
    <property type="entry name" value="SPATA16"/>
</dbReference>
<proteinExistence type="predicted"/>
<feature type="compositionally biased region" description="Polar residues" evidence="1">
    <location>
        <begin position="25"/>
        <end position="37"/>
    </location>
</feature>
<organism evidence="2 3">
    <name type="scientific">Myripristis murdjan</name>
    <name type="common">pinecone soldierfish</name>
    <dbReference type="NCBI Taxonomy" id="586833"/>
    <lineage>
        <taxon>Eukaryota</taxon>
        <taxon>Metazoa</taxon>
        <taxon>Chordata</taxon>
        <taxon>Craniata</taxon>
        <taxon>Vertebrata</taxon>
        <taxon>Euteleostomi</taxon>
        <taxon>Actinopterygii</taxon>
        <taxon>Neopterygii</taxon>
        <taxon>Teleostei</taxon>
        <taxon>Neoteleostei</taxon>
        <taxon>Acanthomorphata</taxon>
        <taxon>Holocentriformes</taxon>
        <taxon>Holocentridae</taxon>
        <taxon>Myripristis</taxon>
    </lineage>
</organism>
<dbReference type="PANTHER" id="PTHR47228">
    <property type="entry name" value="SPERMATOGENESIS-ASSOCIATED PROTEIN 16"/>
    <property type="match status" value="1"/>
</dbReference>
<feature type="region of interest" description="Disordered" evidence="1">
    <location>
        <begin position="1"/>
        <end position="78"/>
    </location>
</feature>
<dbReference type="GO" id="GO:0007283">
    <property type="term" value="P:spermatogenesis"/>
    <property type="evidence" value="ECO:0007669"/>
    <property type="project" value="InterPro"/>
</dbReference>
<name>A0A668A5W4_9TELE</name>
<dbReference type="InParanoid" id="A0A668A5W4"/>